<dbReference type="InterPro" id="IPR006530">
    <property type="entry name" value="YD"/>
</dbReference>
<evidence type="ECO:0000259" key="3">
    <source>
        <dbReference type="Pfam" id="PF20148"/>
    </source>
</evidence>
<feature type="chain" id="PRO_5045630957" description="RHS repeat protein" evidence="2">
    <location>
        <begin position="25"/>
        <end position="1498"/>
    </location>
</feature>
<dbReference type="NCBIfam" id="TIGR01643">
    <property type="entry name" value="YD_repeat_2x"/>
    <property type="match status" value="7"/>
</dbReference>
<dbReference type="Proteomes" id="UP001501787">
    <property type="component" value="Unassembled WGS sequence"/>
</dbReference>
<dbReference type="RefSeq" id="WP_201505394.1">
    <property type="nucleotide sequence ID" value="NZ_BAAAFR010000005.1"/>
</dbReference>
<dbReference type="NCBIfam" id="TIGR03696">
    <property type="entry name" value="Rhs_assc_core"/>
    <property type="match status" value="1"/>
</dbReference>
<evidence type="ECO:0000313" key="6">
    <source>
        <dbReference type="Proteomes" id="UP001501787"/>
    </source>
</evidence>
<keyword evidence="6" id="KW-1185">Reference proteome</keyword>
<dbReference type="EMBL" id="BAAAFR010000005">
    <property type="protein sequence ID" value="GAA0319286.1"/>
    <property type="molecule type" value="Genomic_DNA"/>
</dbReference>
<feature type="signal peptide" evidence="2">
    <location>
        <begin position="1"/>
        <end position="24"/>
    </location>
</feature>
<evidence type="ECO:0000256" key="2">
    <source>
        <dbReference type="SAM" id="SignalP"/>
    </source>
</evidence>
<keyword evidence="1" id="KW-0677">Repeat</keyword>
<organism evidence="5 6">
    <name type="scientific">Psychrobacter aestuarii</name>
    <dbReference type="NCBI Taxonomy" id="556327"/>
    <lineage>
        <taxon>Bacteria</taxon>
        <taxon>Pseudomonadati</taxon>
        <taxon>Pseudomonadota</taxon>
        <taxon>Gammaproteobacteria</taxon>
        <taxon>Moraxellales</taxon>
        <taxon>Moraxellaceae</taxon>
        <taxon>Psychrobacter</taxon>
    </lineage>
</organism>
<dbReference type="InterPro" id="IPR045351">
    <property type="entry name" value="DUF6531"/>
</dbReference>
<dbReference type="Pfam" id="PF20148">
    <property type="entry name" value="DUF6531"/>
    <property type="match status" value="1"/>
</dbReference>
<dbReference type="PANTHER" id="PTHR32305:SF15">
    <property type="entry name" value="PROTEIN RHSA-RELATED"/>
    <property type="match status" value="1"/>
</dbReference>
<dbReference type="Pfam" id="PF25023">
    <property type="entry name" value="TEN_YD-shell"/>
    <property type="match status" value="2"/>
</dbReference>
<name>A0ABP3FLQ0_9GAMM</name>
<dbReference type="InterPro" id="IPR031325">
    <property type="entry name" value="RHS_repeat"/>
</dbReference>
<feature type="domain" description="Teneurin-like YD-shell" evidence="4">
    <location>
        <begin position="1087"/>
        <end position="1320"/>
    </location>
</feature>
<gene>
    <name evidence="5" type="ORF">GCM10009129_16150</name>
</gene>
<dbReference type="InterPro" id="IPR050708">
    <property type="entry name" value="T6SS_VgrG/RHS"/>
</dbReference>
<evidence type="ECO:0008006" key="7">
    <source>
        <dbReference type="Google" id="ProtNLM"/>
    </source>
</evidence>
<accession>A0ABP3FLQ0</accession>
<evidence type="ECO:0000313" key="5">
    <source>
        <dbReference type="EMBL" id="GAA0319286.1"/>
    </source>
</evidence>
<reference evidence="6" key="1">
    <citation type="journal article" date="2019" name="Int. J. Syst. Evol. Microbiol.">
        <title>The Global Catalogue of Microorganisms (GCM) 10K type strain sequencing project: providing services to taxonomists for standard genome sequencing and annotation.</title>
        <authorList>
            <consortium name="The Broad Institute Genomics Platform"/>
            <consortium name="The Broad Institute Genome Sequencing Center for Infectious Disease"/>
            <person name="Wu L."/>
            <person name="Ma J."/>
        </authorList>
    </citation>
    <scope>NUCLEOTIDE SEQUENCE [LARGE SCALE GENOMIC DNA]</scope>
    <source>
        <strain evidence="6">JCM 16343</strain>
    </source>
</reference>
<evidence type="ECO:0000259" key="4">
    <source>
        <dbReference type="Pfam" id="PF25023"/>
    </source>
</evidence>
<proteinExistence type="predicted"/>
<feature type="domain" description="DUF6531" evidence="3">
    <location>
        <begin position="155"/>
        <end position="217"/>
    </location>
</feature>
<keyword evidence="2" id="KW-0732">Signal</keyword>
<dbReference type="InterPro" id="IPR022385">
    <property type="entry name" value="Rhs_assc_core"/>
</dbReference>
<sequence>MKTTYFFIICIGVSIVSFNQNAFAYNDCTKDGKNYSCFPIKRWDYKRWYILDARYAYKLYSKDGYETAEQAKSVVGEVEIPWFPINIDENNYVYGWMSGIDYNNPYMQGWRGKHIQQERNWNTCPSNTVESFKSDKAIYCKIPKPLALGCSPSVGNPCSVTTGNKFLSEIDWVSSTSLLKVHRFYNSLPSGDLQQEGDENYAAGWTHNYAMSLSIGEVKDDKLNLRAQSLEDFTSAIVLERADGKKVLAVRDYTDTTIAGNSGWFIDRDESLKLKQVQNDNKWQVTHVDTGQVETYEPLITGQSEPSKFVLTRIDYLNGQYIALTYDQGRLYQVRDHFGNTLTYEYANSLDNAISAVTLPSGKQISYVKQDNELKVTRPGYGTKTYLYDEPEYAPNPNGLITGIIDEKGDRYATYAYDDKNRGVSTEHAHGSEKYTLDYNNLTSLVVTPNGGNYSYDLQTISGRNKVIRINKPEGTVSNTYDGAGNIVSRTDIDITNRYTYDTSRNLQNSEVKAYGRRESTITLTEWADDLPVKTKVVEGKATNYGTLEYILRTTTYTHDDKGNILSKTITDPLTNKSRTWTYTYDQYSQRTSETDPQGLTQTWVYDTNNGNLLKYTDGQELVTTYGDHTSDGKPQTITEASGQLKTLTYDDAGRILSQTITIAQPELPDLSESQSSWTTLTNSVKEFFNASVVPEPVKYDITQQPSQTATTTYEYDNVGQLISVVLPDGETITYQYDDAHRMTGMTDSLGNRISYTLNGAGDIIETKRYDPQGILSQSGQQSFDVLGRLNKELGNNGQQTTFSYDKQDNLIQTQDALSRIDRQSYDRLGRVIQDIDAESNEVKYEYNGLSQLIAVTDSRGNTTRYTVNAFGETTQIQSPDTGITTFEFNDVGQLMRQVDAAGRVKAYQYDVKGRVSNITDSQGKVIATYNYDDVGHLIAVADPNNSTSYTYDSAGRIIEKIQHIKAQPEQQNQTVRYHYTAGGKVDEMRLPSGKLVIYDHDKGVLKGIRIKHDDHTTQLVDDISYSLEGINGFNWSQTNQTVSHVYDLDGRLTQIKDPAITRGYQYDVGNRITSILDNKANIDYRYTHDKIDRLLQQNLIQASQQTDLAYVYDRNSNRIQNKVSKDTVIDINNISYAPNNNHIVGMTYDASGRIVNDGMRTYTYDTAGRIERIQNGSIGIYNAYNPLGQRIQKNSGNIKTYFSYNEQGQLIGEYDENNNAIREYIYLGGQPIAMLSNQQDGEILQIHTDHLGTPRAVTNKDNTILWRWEGDAFGTSAPSVITVKMPLRMAGQYADNETGLFYNYYRFYNPKTGRYVTSDPIGLGDGMNTYGYVGASPLHFTDFKGLARWKGGYVEGSVDIMPIPFIPVVDAGARGFNFTLQSICEGVTNKKYTIQVWALSGGVNIDKSILKKVSFGAGTAEFDDNNGSQPNPNAFTGFFGAANLSILATWTPWSYAKMGQATGNISGLGVSTDLYAAEAYGGYSKVWSIKEESCDCE</sequence>
<dbReference type="PANTHER" id="PTHR32305">
    <property type="match status" value="1"/>
</dbReference>
<feature type="domain" description="Teneurin-like YD-shell" evidence="4">
    <location>
        <begin position="826"/>
        <end position="964"/>
    </location>
</feature>
<dbReference type="Gene3D" id="2.180.10.10">
    <property type="entry name" value="RHS repeat-associated core"/>
    <property type="match status" value="2"/>
</dbReference>
<dbReference type="Pfam" id="PF05593">
    <property type="entry name" value="RHS_repeat"/>
    <property type="match status" value="1"/>
</dbReference>
<evidence type="ECO:0000256" key="1">
    <source>
        <dbReference type="ARBA" id="ARBA00022737"/>
    </source>
</evidence>
<comment type="caution">
    <text evidence="5">The sequence shown here is derived from an EMBL/GenBank/DDBJ whole genome shotgun (WGS) entry which is preliminary data.</text>
</comment>
<dbReference type="SUPFAM" id="SSF101908">
    <property type="entry name" value="Putative isomerase YbhE"/>
    <property type="match status" value="1"/>
</dbReference>
<protein>
    <recommendedName>
        <fullName evidence="7">RHS repeat protein</fullName>
    </recommendedName>
</protein>
<dbReference type="InterPro" id="IPR056823">
    <property type="entry name" value="TEN-like_YD-shell"/>
</dbReference>